<organism evidence="1 2">
    <name type="scientific">Zea mays</name>
    <name type="common">Maize</name>
    <dbReference type="NCBI Taxonomy" id="4577"/>
    <lineage>
        <taxon>Eukaryota</taxon>
        <taxon>Viridiplantae</taxon>
        <taxon>Streptophyta</taxon>
        <taxon>Embryophyta</taxon>
        <taxon>Tracheophyta</taxon>
        <taxon>Spermatophyta</taxon>
        <taxon>Magnoliopsida</taxon>
        <taxon>Liliopsida</taxon>
        <taxon>Poales</taxon>
        <taxon>Poaceae</taxon>
        <taxon>PACMAD clade</taxon>
        <taxon>Panicoideae</taxon>
        <taxon>Andropogonodae</taxon>
        <taxon>Andropogoneae</taxon>
        <taxon>Tripsacinae</taxon>
        <taxon>Zea</taxon>
    </lineage>
</organism>
<gene>
    <name evidence="1" type="ORF">Zm00014a_020144</name>
</gene>
<comment type="caution">
    <text evidence="1">The sequence shown here is derived from an EMBL/GenBank/DDBJ whole genome shotgun (WGS) entry which is preliminary data.</text>
</comment>
<proteinExistence type="predicted"/>
<accession>A0A3L6GAM7</accession>
<dbReference type="Proteomes" id="UP000251960">
    <property type="component" value="Chromosome 10"/>
</dbReference>
<evidence type="ECO:0000313" key="2">
    <source>
        <dbReference type="Proteomes" id="UP000251960"/>
    </source>
</evidence>
<name>A0A3L6GAM7_MAIZE</name>
<dbReference type="AlphaFoldDB" id="A0A3L6GAM7"/>
<protein>
    <submittedName>
        <fullName evidence="1">Uncharacterized protein</fullName>
    </submittedName>
</protein>
<sequence length="151" mass="16444">MCCSSRSNVDLLGLGAFLPFPRTRRLRRGPETLIKFSSEPRLPHPVTPDLATKAVRCLLPAEPLSSATISLFLALADGSPVLALNARTAVGVPRGSVLDVLLASTVDGQMLSLAFRFLRAKTPEERALVDLETHYTKEYLEVAYVICHVLS</sequence>
<reference evidence="1 2" key="1">
    <citation type="journal article" date="2018" name="Nat. Genet.">
        <title>Extensive intraspecific gene order and gene structural variations between Mo17 and other maize genomes.</title>
        <authorList>
            <person name="Sun S."/>
            <person name="Zhou Y."/>
            <person name="Chen J."/>
            <person name="Shi J."/>
            <person name="Zhao H."/>
            <person name="Zhao H."/>
            <person name="Song W."/>
            <person name="Zhang M."/>
            <person name="Cui Y."/>
            <person name="Dong X."/>
            <person name="Liu H."/>
            <person name="Ma X."/>
            <person name="Jiao Y."/>
            <person name="Wang B."/>
            <person name="Wei X."/>
            <person name="Stein J.C."/>
            <person name="Glaubitz J.C."/>
            <person name="Lu F."/>
            <person name="Yu G."/>
            <person name="Liang C."/>
            <person name="Fengler K."/>
            <person name="Li B."/>
            <person name="Rafalski A."/>
            <person name="Schnable P.S."/>
            <person name="Ware D.H."/>
            <person name="Buckler E.S."/>
            <person name="Lai J."/>
        </authorList>
    </citation>
    <scope>NUCLEOTIDE SEQUENCE [LARGE SCALE GENOMIC DNA]</scope>
    <source>
        <strain evidence="2">cv. Missouri 17</strain>
        <tissue evidence="1">Seedling</tissue>
    </source>
</reference>
<evidence type="ECO:0000313" key="1">
    <source>
        <dbReference type="EMBL" id="PWZ45613.1"/>
    </source>
</evidence>
<dbReference type="EMBL" id="NCVQ01000002">
    <property type="protein sequence ID" value="PWZ45613.1"/>
    <property type="molecule type" value="Genomic_DNA"/>
</dbReference>